<reference evidence="2" key="1">
    <citation type="submission" date="2019-07" db="EMBL/GenBank/DDBJ databases">
        <title>Chitinimonas sp. nov., isolated from Ny-Alesund, arctica soil.</title>
        <authorList>
            <person name="Xu Q."/>
            <person name="Peng F."/>
        </authorList>
    </citation>
    <scope>NUCLEOTIDE SEQUENCE [LARGE SCALE GENOMIC DNA]</scope>
    <source>
        <strain evidence="2">R3-44</strain>
    </source>
</reference>
<dbReference type="AlphaFoldDB" id="A0A516SJV8"/>
<dbReference type="OrthoDB" id="9499267at2"/>
<dbReference type="RefSeq" id="WP_144279822.1">
    <property type="nucleotide sequence ID" value="NZ_CP041730.1"/>
</dbReference>
<dbReference type="Proteomes" id="UP000317550">
    <property type="component" value="Chromosome"/>
</dbReference>
<evidence type="ECO:0000313" key="2">
    <source>
        <dbReference type="Proteomes" id="UP000317550"/>
    </source>
</evidence>
<dbReference type="KEGG" id="cari:FNU76_19905"/>
<name>A0A516SJV8_9NEIS</name>
<protein>
    <submittedName>
        <fullName evidence="1">Uncharacterized protein</fullName>
    </submittedName>
</protein>
<sequence length="234" mass="26389">MIFKKALPQNLTKLYLAIDPTSKVDFQWLADSIFECLASKPVAYAVNYGADKNISKFQGAISAGGVEYLEVLDTTGALLLTIGKWAIGKNEPDLYQCMVVGRLDEHYVSELKIMKRFAIDQDLVYGYSRELRSDYNPASETRIKRGFFSTETKSESSNVWMFNSQEMLAGSVKGVYPVNYWRTLAIEKLQNVGFSLPKTIAGEGVYLFNAAQQQEIARENQQFLNFVRFDGHGT</sequence>
<gene>
    <name evidence="1" type="ORF">FNU76_19905</name>
</gene>
<accession>A0A516SJV8</accession>
<organism evidence="1 2">
    <name type="scientific">Chitinimonas arctica</name>
    <dbReference type="NCBI Taxonomy" id="2594795"/>
    <lineage>
        <taxon>Bacteria</taxon>
        <taxon>Pseudomonadati</taxon>
        <taxon>Pseudomonadota</taxon>
        <taxon>Betaproteobacteria</taxon>
        <taxon>Neisseriales</taxon>
        <taxon>Chitinibacteraceae</taxon>
        <taxon>Chitinimonas</taxon>
    </lineage>
</organism>
<evidence type="ECO:0000313" key="1">
    <source>
        <dbReference type="EMBL" id="QDQ28439.1"/>
    </source>
</evidence>
<proteinExistence type="predicted"/>
<keyword evidence="2" id="KW-1185">Reference proteome</keyword>
<dbReference type="EMBL" id="CP041730">
    <property type="protein sequence ID" value="QDQ28439.1"/>
    <property type="molecule type" value="Genomic_DNA"/>
</dbReference>